<keyword evidence="1" id="KW-0812">Transmembrane</keyword>
<evidence type="ECO:0000313" key="3">
    <source>
        <dbReference type="Proteomes" id="UP000093523"/>
    </source>
</evidence>
<feature type="transmembrane region" description="Helical" evidence="1">
    <location>
        <begin position="31"/>
        <end position="47"/>
    </location>
</feature>
<dbReference type="Proteomes" id="UP000093523">
    <property type="component" value="Unassembled WGS sequence"/>
</dbReference>
<evidence type="ECO:0000256" key="1">
    <source>
        <dbReference type="SAM" id="Phobius"/>
    </source>
</evidence>
<keyword evidence="1" id="KW-0472">Membrane</keyword>
<dbReference type="InterPro" id="IPR032118">
    <property type="entry name" value="Phage_holin_HP1"/>
</dbReference>
<gene>
    <name evidence="2" type="ORF">A6E04_06860</name>
</gene>
<dbReference type="RefSeq" id="WP_065610132.1">
    <property type="nucleotide sequence ID" value="NZ_CAWMPN010000008.1"/>
</dbReference>
<feature type="transmembrane region" description="Helical" evidence="1">
    <location>
        <begin position="7"/>
        <end position="25"/>
    </location>
</feature>
<accession>A0A1B9NZP7</accession>
<organism evidence="2 3">
    <name type="scientific">Aliivibrio logei</name>
    <name type="common">Vibrio logei</name>
    <dbReference type="NCBI Taxonomy" id="688"/>
    <lineage>
        <taxon>Bacteria</taxon>
        <taxon>Pseudomonadati</taxon>
        <taxon>Pseudomonadota</taxon>
        <taxon>Gammaproteobacteria</taxon>
        <taxon>Vibrionales</taxon>
        <taxon>Vibrionaceae</taxon>
        <taxon>Aliivibrio</taxon>
    </lineage>
</organism>
<evidence type="ECO:0000313" key="2">
    <source>
        <dbReference type="EMBL" id="OCH21581.1"/>
    </source>
</evidence>
<name>A0A1B9NZP7_ALILO</name>
<reference evidence="2 3" key="1">
    <citation type="submission" date="2016-06" db="EMBL/GenBank/DDBJ databases">
        <authorList>
            <person name="Kjaerup R.B."/>
            <person name="Dalgaard T.S."/>
            <person name="Juul-Madsen H.R."/>
        </authorList>
    </citation>
    <scope>NUCLEOTIDE SEQUENCE [LARGE SCALE GENOMIC DNA]</scope>
    <source>
        <strain evidence="2 3">1S159</strain>
    </source>
</reference>
<evidence type="ECO:0008006" key="4">
    <source>
        <dbReference type="Google" id="ProtNLM"/>
    </source>
</evidence>
<proteinExistence type="predicted"/>
<keyword evidence="1" id="KW-1133">Transmembrane helix</keyword>
<sequence length="70" mass="8046">MQEKISSLSAYVSGWAFVLFGAFSLQDWMSIVGGVCVVSTVFINRHYKKKTLEEIRKRPISEKLYEKISD</sequence>
<dbReference type="STRING" id="688.A6E04_06860"/>
<dbReference type="AlphaFoldDB" id="A0A1B9NZP7"/>
<dbReference type="Pfam" id="PF16080">
    <property type="entry name" value="Phage_holin_2_3"/>
    <property type="match status" value="1"/>
</dbReference>
<comment type="caution">
    <text evidence="2">The sequence shown here is derived from an EMBL/GenBank/DDBJ whole genome shotgun (WGS) entry which is preliminary data.</text>
</comment>
<protein>
    <recommendedName>
        <fullName evidence="4">Holin</fullName>
    </recommendedName>
</protein>
<dbReference type="EMBL" id="MAJU01000008">
    <property type="protein sequence ID" value="OCH21581.1"/>
    <property type="molecule type" value="Genomic_DNA"/>
</dbReference>
<dbReference type="OrthoDB" id="5894215at2"/>